<dbReference type="RefSeq" id="WP_210034723.1">
    <property type="nucleotide sequence ID" value="NZ_JAGINU010000001.1"/>
</dbReference>
<accession>A0ABS4W4I0</accession>
<proteinExistence type="predicted"/>
<organism evidence="1 2">
    <name type="scientific">Pseudonocardia parietis</name>
    <dbReference type="NCBI Taxonomy" id="570936"/>
    <lineage>
        <taxon>Bacteria</taxon>
        <taxon>Bacillati</taxon>
        <taxon>Actinomycetota</taxon>
        <taxon>Actinomycetes</taxon>
        <taxon>Pseudonocardiales</taxon>
        <taxon>Pseudonocardiaceae</taxon>
        <taxon>Pseudonocardia</taxon>
    </lineage>
</organism>
<keyword evidence="2" id="KW-1185">Reference proteome</keyword>
<dbReference type="EMBL" id="JAGINU010000001">
    <property type="protein sequence ID" value="MBP2371065.1"/>
    <property type="molecule type" value="Genomic_DNA"/>
</dbReference>
<dbReference type="Proteomes" id="UP001519295">
    <property type="component" value="Unassembled WGS sequence"/>
</dbReference>
<comment type="caution">
    <text evidence="1">The sequence shown here is derived from an EMBL/GenBank/DDBJ whole genome shotgun (WGS) entry which is preliminary data.</text>
</comment>
<protein>
    <submittedName>
        <fullName evidence="1">Uncharacterized protein</fullName>
    </submittedName>
</protein>
<evidence type="ECO:0000313" key="2">
    <source>
        <dbReference type="Proteomes" id="UP001519295"/>
    </source>
</evidence>
<evidence type="ECO:0000313" key="1">
    <source>
        <dbReference type="EMBL" id="MBP2371065.1"/>
    </source>
</evidence>
<sequence>MTTVSTIEVEVGGQRLSGRAAEPDGTARAVVPVLHVLPEHDGIWSADECARQQASAALKRSEGAAGMVQRAAGHCVDADRAGYAHHLTPAAFFETCLAAHATRAESGRSS</sequence>
<gene>
    <name evidence="1" type="ORF">JOF36_006761</name>
</gene>
<name>A0ABS4W4I0_9PSEU</name>
<reference evidence="1 2" key="1">
    <citation type="submission" date="2021-03" db="EMBL/GenBank/DDBJ databases">
        <title>Sequencing the genomes of 1000 actinobacteria strains.</title>
        <authorList>
            <person name="Klenk H.-P."/>
        </authorList>
    </citation>
    <scope>NUCLEOTIDE SEQUENCE [LARGE SCALE GENOMIC DNA]</scope>
    <source>
        <strain evidence="1 2">DSM 45256</strain>
    </source>
</reference>